<keyword evidence="3" id="KW-1185">Reference proteome</keyword>
<accession>A0A939JG49</accession>
<organism evidence="2 3">
    <name type="scientific">Streptomyces beijiangensis</name>
    <dbReference type="NCBI Taxonomy" id="163361"/>
    <lineage>
        <taxon>Bacteria</taxon>
        <taxon>Bacillati</taxon>
        <taxon>Actinomycetota</taxon>
        <taxon>Actinomycetes</taxon>
        <taxon>Kitasatosporales</taxon>
        <taxon>Streptomycetaceae</taxon>
        <taxon>Streptomyces</taxon>
    </lineage>
</organism>
<comment type="caution">
    <text evidence="2">The sequence shown here is derived from an EMBL/GenBank/DDBJ whole genome shotgun (WGS) entry which is preliminary data.</text>
</comment>
<dbReference type="EMBL" id="JAFLRJ010000233">
    <property type="protein sequence ID" value="MBO0514816.1"/>
    <property type="molecule type" value="Genomic_DNA"/>
</dbReference>
<sequence length="204" mass="21509">MAPVHGSSHPETYGVGALGRFAKAINFCARFLHEGPDGKLHLPLTTRSPEYANAADCAYGLSLIRWGARTLIDSARRLAPRGQELRPGVPALRGPVDAGHGGAEPGRRGQGVPVGLRSAGAIRWIRIRSEAGEPLTLDHGIAGAVEVRTEHGHALPRRESGAGRISVQLPRGATAVVTPRGERAAHGPREVPSNGSARPWGLPR</sequence>
<evidence type="ECO:0000313" key="3">
    <source>
        <dbReference type="Proteomes" id="UP000664167"/>
    </source>
</evidence>
<proteinExistence type="predicted"/>
<dbReference type="Proteomes" id="UP000664167">
    <property type="component" value="Unassembled WGS sequence"/>
</dbReference>
<name>A0A939JG49_9ACTN</name>
<dbReference type="AlphaFoldDB" id="A0A939JG49"/>
<dbReference type="RefSeq" id="WP_206964710.1">
    <property type="nucleotide sequence ID" value="NZ_BAAAJJ010000006.1"/>
</dbReference>
<protein>
    <submittedName>
        <fullName evidence="2">Uncharacterized protein</fullName>
    </submittedName>
</protein>
<feature type="region of interest" description="Disordered" evidence="1">
    <location>
        <begin position="171"/>
        <end position="204"/>
    </location>
</feature>
<reference evidence="2" key="1">
    <citation type="submission" date="2021-03" db="EMBL/GenBank/DDBJ databases">
        <title>Streptomyces poriferae sp. nov., a novel marine sponge-derived Actinobacteria species with anti-MRSA activity.</title>
        <authorList>
            <person name="Sandoval-Powers M."/>
            <person name="Kralova S."/>
            <person name="Nguyen G.-S."/>
            <person name="Fawwal D."/>
            <person name="Degnes K."/>
            <person name="Klinkenberg G."/>
            <person name="Sletta H."/>
            <person name="Wentzel A."/>
            <person name="Liles M.R."/>
        </authorList>
    </citation>
    <scope>NUCLEOTIDE SEQUENCE</scope>
    <source>
        <strain evidence="2">DSM 41794</strain>
    </source>
</reference>
<feature type="compositionally biased region" description="Basic and acidic residues" evidence="1">
    <location>
        <begin position="180"/>
        <end position="189"/>
    </location>
</feature>
<gene>
    <name evidence="2" type="ORF">J0695_23905</name>
</gene>
<evidence type="ECO:0000313" key="2">
    <source>
        <dbReference type="EMBL" id="MBO0514816.1"/>
    </source>
</evidence>
<evidence type="ECO:0000256" key="1">
    <source>
        <dbReference type="SAM" id="MobiDB-lite"/>
    </source>
</evidence>
<feature type="region of interest" description="Disordered" evidence="1">
    <location>
        <begin position="85"/>
        <end position="112"/>
    </location>
</feature>